<dbReference type="Gene3D" id="2.40.128.270">
    <property type="match status" value="2"/>
</dbReference>
<feature type="domain" description="DUF306" evidence="1">
    <location>
        <begin position="218"/>
        <end position="316"/>
    </location>
</feature>
<name>A0A9D9IP09_9BACT</name>
<accession>A0A9D9IP09</accession>
<dbReference type="Pfam" id="PF03724">
    <property type="entry name" value="META"/>
    <property type="match status" value="2"/>
</dbReference>
<evidence type="ECO:0000259" key="1">
    <source>
        <dbReference type="Pfam" id="PF03724"/>
    </source>
</evidence>
<dbReference type="Proteomes" id="UP000823598">
    <property type="component" value="Unassembled WGS sequence"/>
</dbReference>
<evidence type="ECO:0000313" key="3">
    <source>
        <dbReference type="Proteomes" id="UP000823598"/>
    </source>
</evidence>
<protein>
    <submittedName>
        <fullName evidence="2">META domain-containing protein</fullName>
    </submittedName>
</protein>
<dbReference type="InterPro" id="IPR005184">
    <property type="entry name" value="DUF306_Meta_HslJ"/>
</dbReference>
<proteinExistence type="predicted"/>
<evidence type="ECO:0000313" key="2">
    <source>
        <dbReference type="EMBL" id="MBO8476459.1"/>
    </source>
</evidence>
<dbReference type="AlphaFoldDB" id="A0A9D9IP09"/>
<comment type="caution">
    <text evidence="2">The sequence shown here is derived from an EMBL/GenBank/DDBJ whole genome shotgun (WGS) entry which is preliminary data.</text>
</comment>
<organism evidence="2 3">
    <name type="scientific">Candidatus Limisoma faecipullorum</name>
    <dbReference type="NCBI Taxonomy" id="2840854"/>
    <lineage>
        <taxon>Bacteria</taxon>
        <taxon>Pseudomonadati</taxon>
        <taxon>Bacteroidota</taxon>
        <taxon>Bacteroidia</taxon>
        <taxon>Bacteroidales</taxon>
        <taxon>Candidatus Limisoma</taxon>
    </lineage>
</organism>
<sequence length="325" mass="35338">MCSPRKYGGQAEHDSFTSLKACGYIVAFATGYRLRVTGYVPVTLFISTRRFFLAMMQYLANFAFLSQDINYRMIMKAKYLLLAVVTIALGACSSSKKASVSDIDGTWTIVKVEGTDLEGDPYIGFNTTSGRVYGNTGCNNLLGSFDTNAPAGVLSLGNLGSTRMMCPDMTTENIVLEAMAKVTGFKKTGNGYALLDSDGKIVAELQPRYKEMKARKLDGEWQIVRINGEQLPSGLNSEPKLIFDAEQLRVSGNGGCNTINGSYKTDGTSIEFSQMISTMMACENMDTEAALLNALEKASKFGTIPNGNLGLLDDGDRLLIELKHK</sequence>
<dbReference type="PANTHER" id="PTHR35535">
    <property type="entry name" value="HEAT SHOCK PROTEIN HSLJ"/>
    <property type="match status" value="1"/>
</dbReference>
<reference evidence="2" key="1">
    <citation type="submission" date="2020-10" db="EMBL/GenBank/DDBJ databases">
        <authorList>
            <person name="Gilroy R."/>
        </authorList>
    </citation>
    <scope>NUCLEOTIDE SEQUENCE</scope>
    <source>
        <strain evidence="2">6919</strain>
    </source>
</reference>
<dbReference type="EMBL" id="JADIMC010000064">
    <property type="protein sequence ID" value="MBO8476459.1"/>
    <property type="molecule type" value="Genomic_DNA"/>
</dbReference>
<dbReference type="InterPro" id="IPR038670">
    <property type="entry name" value="HslJ-like_sf"/>
</dbReference>
<dbReference type="InterPro" id="IPR053147">
    <property type="entry name" value="Hsp_HslJ-like"/>
</dbReference>
<gene>
    <name evidence="2" type="ORF">IAB88_05645</name>
</gene>
<feature type="domain" description="DUF306" evidence="1">
    <location>
        <begin position="104"/>
        <end position="202"/>
    </location>
</feature>
<reference evidence="2" key="2">
    <citation type="journal article" date="2021" name="PeerJ">
        <title>Extensive microbial diversity within the chicken gut microbiome revealed by metagenomics and culture.</title>
        <authorList>
            <person name="Gilroy R."/>
            <person name="Ravi A."/>
            <person name="Getino M."/>
            <person name="Pursley I."/>
            <person name="Horton D.L."/>
            <person name="Alikhan N.F."/>
            <person name="Baker D."/>
            <person name="Gharbi K."/>
            <person name="Hall N."/>
            <person name="Watson M."/>
            <person name="Adriaenssens E.M."/>
            <person name="Foster-Nyarko E."/>
            <person name="Jarju S."/>
            <person name="Secka A."/>
            <person name="Antonio M."/>
            <person name="Oren A."/>
            <person name="Chaudhuri R.R."/>
            <person name="La Ragione R."/>
            <person name="Hildebrand F."/>
            <person name="Pallen M.J."/>
        </authorList>
    </citation>
    <scope>NUCLEOTIDE SEQUENCE</scope>
    <source>
        <strain evidence="2">6919</strain>
    </source>
</reference>
<dbReference type="PANTHER" id="PTHR35535:SF1">
    <property type="entry name" value="HEAT SHOCK PROTEIN HSLJ"/>
    <property type="match status" value="1"/>
</dbReference>